<feature type="region of interest" description="Disordered" evidence="1">
    <location>
        <begin position="103"/>
        <end position="130"/>
    </location>
</feature>
<organism evidence="2 3">
    <name type="scientific">Tengunoibacter tsumagoiensis</name>
    <dbReference type="NCBI Taxonomy" id="2014871"/>
    <lineage>
        <taxon>Bacteria</taxon>
        <taxon>Bacillati</taxon>
        <taxon>Chloroflexota</taxon>
        <taxon>Ktedonobacteria</taxon>
        <taxon>Ktedonobacterales</taxon>
        <taxon>Dictyobacteraceae</taxon>
        <taxon>Tengunoibacter</taxon>
    </lineage>
</organism>
<dbReference type="EMBL" id="BIFR01000001">
    <property type="protein sequence ID" value="GCE10738.1"/>
    <property type="molecule type" value="Genomic_DNA"/>
</dbReference>
<evidence type="ECO:0000313" key="3">
    <source>
        <dbReference type="Proteomes" id="UP000287352"/>
    </source>
</evidence>
<evidence type="ECO:0000256" key="1">
    <source>
        <dbReference type="SAM" id="MobiDB-lite"/>
    </source>
</evidence>
<comment type="caution">
    <text evidence="2">The sequence shown here is derived from an EMBL/GenBank/DDBJ whole genome shotgun (WGS) entry which is preliminary data.</text>
</comment>
<dbReference type="RefSeq" id="WP_161975235.1">
    <property type="nucleotide sequence ID" value="NZ_BIFR01000001.1"/>
</dbReference>
<protein>
    <submittedName>
        <fullName evidence="2">Uncharacterized protein</fullName>
    </submittedName>
</protein>
<sequence length="130" mass="15699">MTIHLQQYTFGEEMGAFRLVQQAEYMDDVWQEAKEVQLSLREKVERETQEQWEEFARDFWERNEEEPDPELKLTFWDNVGGSPMAKAARSVLSIPEWEEQERARREERRRLAKEQPLPQAPRPPRVPRTR</sequence>
<gene>
    <name evidence="2" type="ORF">KTT_05970</name>
</gene>
<proteinExistence type="predicted"/>
<keyword evidence="3" id="KW-1185">Reference proteome</keyword>
<dbReference type="Proteomes" id="UP000287352">
    <property type="component" value="Unassembled WGS sequence"/>
</dbReference>
<name>A0A401ZUW5_9CHLR</name>
<evidence type="ECO:0000313" key="2">
    <source>
        <dbReference type="EMBL" id="GCE10738.1"/>
    </source>
</evidence>
<feature type="compositionally biased region" description="Basic and acidic residues" evidence="1">
    <location>
        <begin position="103"/>
        <end position="113"/>
    </location>
</feature>
<accession>A0A401ZUW5</accession>
<reference evidence="3" key="1">
    <citation type="submission" date="2018-12" db="EMBL/GenBank/DDBJ databases">
        <title>Tengunoibacter tsumagoiensis gen. nov., sp. nov., Dictyobacter kobayashii sp. nov., D. alpinus sp. nov., and D. joshuensis sp. nov. and description of Dictyobacteraceae fam. nov. within the order Ktedonobacterales isolated from Tengu-no-mugimeshi.</title>
        <authorList>
            <person name="Wang C.M."/>
            <person name="Zheng Y."/>
            <person name="Sakai Y."/>
            <person name="Toyoda A."/>
            <person name="Minakuchi Y."/>
            <person name="Abe K."/>
            <person name="Yokota A."/>
            <person name="Yabe S."/>
        </authorList>
    </citation>
    <scope>NUCLEOTIDE SEQUENCE [LARGE SCALE GENOMIC DNA]</scope>
    <source>
        <strain evidence="3">Uno3</strain>
    </source>
</reference>
<dbReference type="AlphaFoldDB" id="A0A401ZUW5"/>